<accession>A0ABU3P317</accession>
<evidence type="ECO:0000313" key="1">
    <source>
        <dbReference type="EMBL" id="MDT8903070.1"/>
    </source>
</evidence>
<protein>
    <submittedName>
        <fullName evidence="1">Uncharacterized protein</fullName>
    </submittedName>
</protein>
<keyword evidence="2" id="KW-1185">Reference proteome</keyword>
<proteinExistence type="predicted"/>
<gene>
    <name evidence="1" type="ORF">Q4T40_17690</name>
</gene>
<evidence type="ECO:0000313" key="2">
    <source>
        <dbReference type="Proteomes" id="UP001254848"/>
    </source>
</evidence>
<dbReference type="EMBL" id="JAUOZS010000001">
    <property type="protein sequence ID" value="MDT8903070.1"/>
    <property type="molecule type" value="Genomic_DNA"/>
</dbReference>
<reference evidence="1 2" key="1">
    <citation type="submission" date="2023-07" db="EMBL/GenBank/DDBJ databases">
        <title>The novel representative of Negativicutes class, Anaeroselena agilis gen. nov. sp. nov.</title>
        <authorList>
            <person name="Prokofeva M.I."/>
            <person name="Elcheninov A.G."/>
            <person name="Klyukina A."/>
            <person name="Kublanov I.V."/>
            <person name="Frolov E.N."/>
            <person name="Podosokorskaya O.A."/>
        </authorList>
    </citation>
    <scope>NUCLEOTIDE SEQUENCE [LARGE SCALE GENOMIC DNA]</scope>
    <source>
        <strain evidence="1 2">4137-cl</strain>
    </source>
</reference>
<sequence>MPEERTIIASFPSSSKARTTADALAAAGLADVHIRRNSRYGVSQDPYINDPISHQAESLASLVLFSTNSPNDENQATKVLMDADPSVSGMSARGYGMAGGAAFTLVAFVPEPRVDEAVGIIKANGGDV</sequence>
<dbReference type="Proteomes" id="UP001254848">
    <property type="component" value="Unassembled WGS sequence"/>
</dbReference>
<dbReference type="RefSeq" id="WP_413781532.1">
    <property type="nucleotide sequence ID" value="NZ_JAUOZS010000001.1"/>
</dbReference>
<organism evidence="1 2">
    <name type="scientific">Anaeroselena agilis</name>
    <dbReference type="NCBI Taxonomy" id="3063788"/>
    <lineage>
        <taxon>Bacteria</taxon>
        <taxon>Bacillati</taxon>
        <taxon>Bacillota</taxon>
        <taxon>Negativicutes</taxon>
        <taxon>Acetonemataceae</taxon>
        <taxon>Anaeroselena</taxon>
    </lineage>
</organism>
<comment type="caution">
    <text evidence="1">The sequence shown here is derived from an EMBL/GenBank/DDBJ whole genome shotgun (WGS) entry which is preliminary data.</text>
</comment>
<name>A0ABU3P317_9FIRM</name>